<keyword evidence="6 7" id="KW-0472">Membrane</keyword>
<feature type="transmembrane region" description="Helical" evidence="7">
    <location>
        <begin position="133"/>
        <end position="152"/>
    </location>
</feature>
<dbReference type="Pfam" id="PF00005">
    <property type="entry name" value="ABC_tran"/>
    <property type="match status" value="1"/>
</dbReference>
<evidence type="ECO:0000313" key="10">
    <source>
        <dbReference type="EMBL" id="MPW25561.1"/>
    </source>
</evidence>
<dbReference type="InterPro" id="IPR011527">
    <property type="entry name" value="ABC1_TM_dom"/>
</dbReference>
<evidence type="ECO:0000259" key="8">
    <source>
        <dbReference type="PROSITE" id="PS50893"/>
    </source>
</evidence>
<evidence type="ECO:0000256" key="6">
    <source>
        <dbReference type="ARBA" id="ARBA00023136"/>
    </source>
</evidence>
<comment type="subcellular location">
    <subcellularLocation>
        <location evidence="1">Cell membrane</location>
        <topology evidence="1">Multi-pass membrane protein</topology>
    </subcellularLocation>
</comment>
<feature type="transmembrane region" description="Helical" evidence="7">
    <location>
        <begin position="158"/>
        <end position="180"/>
    </location>
</feature>
<evidence type="ECO:0000259" key="9">
    <source>
        <dbReference type="PROSITE" id="PS50929"/>
    </source>
</evidence>
<dbReference type="GO" id="GO:0034040">
    <property type="term" value="F:ATPase-coupled lipid transmembrane transporter activity"/>
    <property type="evidence" value="ECO:0007669"/>
    <property type="project" value="TreeGrafter"/>
</dbReference>
<dbReference type="PANTHER" id="PTHR24221:SF646">
    <property type="entry name" value="HAEMOLYSIN SECRETION ATP-BINDING PROTEIN"/>
    <property type="match status" value="1"/>
</dbReference>
<accession>A0A6A7K8B7</accession>
<comment type="caution">
    <text evidence="10">The sequence shown here is derived from an EMBL/GenBank/DDBJ whole genome shotgun (WGS) entry which is preliminary data.</text>
</comment>
<evidence type="ECO:0000256" key="5">
    <source>
        <dbReference type="ARBA" id="ARBA00022989"/>
    </source>
</evidence>
<organism evidence="10 11">
    <name type="scientific">Alkalibaculum sporogenes</name>
    <dbReference type="NCBI Taxonomy" id="2655001"/>
    <lineage>
        <taxon>Bacteria</taxon>
        <taxon>Bacillati</taxon>
        <taxon>Bacillota</taxon>
        <taxon>Clostridia</taxon>
        <taxon>Eubacteriales</taxon>
        <taxon>Eubacteriaceae</taxon>
        <taxon>Alkalibaculum</taxon>
    </lineage>
</organism>
<evidence type="ECO:0000313" key="11">
    <source>
        <dbReference type="Proteomes" id="UP000440004"/>
    </source>
</evidence>
<dbReference type="Pfam" id="PF00664">
    <property type="entry name" value="ABC_membrane"/>
    <property type="match status" value="1"/>
</dbReference>
<name>A0A6A7K8B7_9FIRM</name>
<dbReference type="FunFam" id="3.40.50.300:FF:000218">
    <property type="entry name" value="Multidrug ABC transporter ATP-binding protein"/>
    <property type="match status" value="1"/>
</dbReference>
<dbReference type="InterPro" id="IPR036640">
    <property type="entry name" value="ABC1_TM_sf"/>
</dbReference>
<dbReference type="Gene3D" id="1.20.1560.10">
    <property type="entry name" value="ABC transporter type 1, transmembrane domain"/>
    <property type="match status" value="1"/>
</dbReference>
<proteinExistence type="predicted"/>
<keyword evidence="4 10" id="KW-0067">ATP-binding</keyword>
<feature type="transmembrane region" description="Helical" evidence="7">
    <location>
        <begin position="21"/>
        <end position="43"/>
    </location>
</feature>
<evidence type="ECO:0000256" key="3">
    <source>
        <dbReference type="ARBA" id="ARBA00022741"/>
    </source>
</evidence>
<dbReference type="SUPFAM" id="SSF90123">
    <property type="entry name" value="ABC transporter transmembrane region"/>
    <property type="match status" value="1"/>
</dbReference>
<dbReference type="PROSITE" id="PS50929">
    <property type="entry name" value="ABC_TM1F"/>
    <property type="match status" value="1"/>
</dbReference>
<sequence>MDFYSRLFRLTGEIKGVIATKVIIGLSITAAYVIQAFAMARGISIVLDGGYMGDFIKMILISFLCIIARCLLMYANEKYSKKAACDIKKVIRGKVLEKLLFLGPGYQTKKRSGNLQSLITDGVETLEAFLTNYIPQLFIVLFSAIGIGTYVWQLNTSVAFVMIIAIVLAVFGPQASMPLVKKFIQGYWQAYAVLNSQFIDAMQGMNTLKVLNGSKRKGKELALDAENFYRKAVRETTLSLLNSSVIILCMAAGYAFSVGVSVIQVSRGQLALSSLFVILFLAYECFRPIHDLNAYWHSSFLGFSAAREVFSIIDTPAEVEESDSPVNHGSDIKLPQISFQNVSFSYDERETKAIKDLNLCIDPGKTAAIVGKSGAGKSTIVSLLLRFFDPQEGQILFNGENAKNYSLDYLRSQIAVVFQDTYLFYGTILDNIRLAKPNASIDEIIEAAQLANAHKFISEFPRGYDTLVGERGISLSGGERQRISIARAILKDAPFLILDEATSSVDAESEGAIQAALEKLVKNRTTLIIAHRLSTVQKADQIFVLEDGVLAEQGKHEDLISEEGIYSRLIMAQYRVKEVQNG</sequence>
<dbReference type="GO" id="GO:0005886">
    <property type="term" value="C:plasma membrane"/>
    <property type="evidence" value="ECO:0007669"/>
    <property type="project" value="UniProtKB-SubCell"/>
</dbReference>
<evidence type="ECO:0000256" key="1">
    <source>
        <dbReference type="ARBA" id="ARBA00004651"/>
    </source>
</evidence>
<evidence type="ECO:0000256" key="4">
    <source>
        <dbReference type="ARBA" id="ARBA00022840"/>
    </source>
</evidence>
<keyword evidence="2 7" id="KW-0812">Transmembrane</keyword>
<evidence type="ECO:0000256" key="2">
    <source>
        <dbReference type="ARBA" id="ARBA00022692"/>
    </source>
</evidence>
<dbReference type="PROSITE" id="PS50893">
    <property type="entry name" value="ABC_TRANSPORTER_2"/>
    <property type="match status" value="1"/>
</dbReference>
<dbReference type="SMART" id="SM00382">
    <property type="entry name" value="AAA"/>
    <property type="match status" value="1"/>
</dbReference>
<gene>
    <name evidence="10" type="ORF">GC105_07140</name>
</gene>
<dbReference type="InterPro" id="IPR027417">
    <property type="entry name" value="P-loop_NTPase"/>
</dbReference>
<dbReference type="GO" id="GO:0016887">
    <property type="term" value="F:ATP hydrolysis activity"/>
    <property type="evidence" value="ECO:0007669"/>
    <property type="project" value="InterPro"/>
</dbReference>
<protein>
    <submittedName>
        <fullName evidence="10">ATP-binding cassette domain-containing protein</fullName>
    </submittedName>
</protein>
<feature type="transmembrane region" description="Helical" evidence="7">
    <location>
        <begin position="240"/>
        <end position="263"/>
    </location>
</feature>
<dbReference type="InterPro" id="IPR003593">
    <property type="entry name" value="AAA+_ATPase"/>
</dbReference>
<dbReference type="PANTHER" id="PTHR24221">
    <property type="entry name" value="ATP-BINDING CASSETTE SUB-FAMILY B"/>
    <property type="match status" value="1"/>
</dbReference>
<feature type="transmembrane region" description="Helical" evidence="7">
    <location>
        <begin position="55"/>
        <end position="72"/>
    </location>
</feature>
<reference evidence="10 11" key="1">
    <citation type="submission" date="2019-10" db="EMBL/GenBank/DDBJ databases">
        <title>Alkalibaculum tamaniensis sp.nov., a new alkaliphilic acetogen, isolated on methoxylated aromatics from a mud volcano.</title>
        <authorList>
            <person name="Khomyakova M.A."/>
            <person name="Merkel A.Y."/>
            <person name="Bonch-Osmolovskaya E.A."/>
            <person name="Slobodkin A.I."/>
        </authorList>
    </citation>
    <scope>NUCLEOTIDE SEQUENCE [LARGE SCALE GENOMIC DNA]</scope>
    <source>
        <strain evidence="10 11">M08DMB</strain>
    </source>
</reference>
<dbReference type="SUPFAM" id="SSF52540">
    <property type="entry name" value="P-loop containing nucleoside triphosphate hydrolases"/>
    <property type="match status" value="1"/>
</dbReference>
<dbReference type="InterPro" id="IPR003439">
    <property type="entry name" value="ABC_transporter-like_ATP-bd"/>
</dbReference>
<dbReference type="InterPro" id="IPR039421">
    <property type="entry name" value="Type_1_exporter"/>
</dbReference>
<dbReference type="InterPro" id="IPR017871">
    <property type="entry name" value="ABC_transporter-like_CS"/>
</dbReference>
<dbReference type="GO" id="GO:0005524">
    <property type="term" value="F:ATP binding"/>
    <property type="evidence" value="ECO:0007669"/>
    <property type="project" value="UniProtKB-KW"/>
</dbReference>
<evidence type="ECO:0000256" key="7">
    <source>
        <dbReference type="SAM" id="Phobius"/>
    </source>
</evidence>
<dbReference type="GO" id="GO:0140359">
    <property type="term" value="F:ABC-type transporter activity"/>
    <property type="evidence" value="ECO:0007669"/>
    <property type="project" value="InterPro"/>
</dbReference>
<keyword evidence="3" id="KW-0547">Nucleotide-binding</keyword>
<keyword evidence="5 7" id="KW-1133">Transmembrane helix</keyword>
<feature type="domain" description="ABC transmembrane type-1" evidence="9">
    <location>
        <begin position="22"/>
        <end position="298"/>
    </location>
</feature>
<dbReference type="RefSeq" id="WP_152803136.1">
    <property type="nucleotide sequence ID" value="NZ_WHNX01000008.1"/>
</dbReference>
<dbReference type="Gene3D" id="3.40.50.300">
    <property type="entry name" value="P-loop containing nucleotide triphosphate hydrolases"/>
    <property type="match status" value="1"/>
</dbReference>
<dbReference type="Proteomes" id="UP000440004">
    <property type="component" value="Unassembled WGS sequence"/>
</dbReference>
<dbReference type="EMBL" id="WHNX01000008">
    <property type="protein sequence ID" value="MPW25561.1"/>
    <property type="molecule type" value="Genomic_DNA"/>
</dbReference>
<keyword evidence="11" id="KW-1185">Reference proteome</keyword>
<dbReference type="PROSITE" id="PS00211">
    <property type="entry name" value="ABC_TRANSPORTER_1"/>
    <property type="match status" value="1"/>
</dbReference>
<feature type="domain" description="ABC transporter" evidence="8">
    <location>
        <begin position="337"/>
        <end position="572"/>
    </location>
</feature>
<dbReference type="AlphaFoldDB" id="A0A6A7K8B7"/>